<sequence>MSVSATSTGQRATKDDLKRIYFIGGKRPLQDAATTAVLGFKAYNLAKMAALGLKVPPAFVIGTGYCADPQTVVPQLWQPALAELEAFTGLKLGDVRRPLLLSVRSGAPVSMPGMMETLLNIGLTDATIPGLIRLTGHPRLAWDAYRRLIAGYGEVVAGIGPEHFEADLAAIRQDEDERSLDFASLRQVAQLHLETFRREAGAPFPQDPETQLSEAISAIFRSWGSEKAMAYRNLHDLSHEMGTAVTVQRMVFGNAGGLSGAGVGFTRNPVTGDHKPWVDFLFNAQGEDVVSGRRTARGHDELAAVAPQVWEELVDAAALLERHFGDMQDFEFTVQDGVLFLLQTRNGKRTPMATARIALDLLAEGVIDVETARERTRGLDRHALTVRSIGSDVGTALHPIASAASASSGVVCGEIALAEARVRERKGAGISVILVRSDAETRDIAALDIADGLLTQRGARTSHAAVVARQLGKVCLVGCETMAIDAARNEVNIGGTIFPEGAVITLDGNNGSIYPGAARIVASVQTELLARLDALHGRSAEPAGKSATLLAEVG</sequence>
<dbReference type="InterPro" id="IPR008279">
    <property type="entry name" value="PEP-util_enz_mobile_dom"/>
</dbReference>
<dbReference type="SUPFAM" id="SSF52009">
    <property type="entry name" value="Phosphohistidine domain"/>
    <property type="match status" value="1"/>
</dbReference>
<dbReference type="Gene3D" id="1.10.189.10">
    <property type="entry name" value="Pyruvate Phosphate Dikinase, domain 2"/>
    <property type="match status" value="1"/>
</dbReference>
<comment type="caution">
    <text evidence="3">The sequence shown here is derived from an EMBL/GenBank/DDBJ whole genome shotgun (WGS) entry which is preliminary data.</text>
</comment>
<dbReference type="Gene3D" id="3.30.470.20">
    <property type="entry name" value="ATP-grasp fold, B domain"/>
    <property type="match status" value="1"/>
</dbReference>
<evidence type="ECO:0000313" key="3">
    <source>
        <dbReference type="EMBL" id="MDX8482441.1"/>
    </source>
</evidence>
<dbReference type="Gene3D" id="3.30.1490.20">
    <property type="entry name" value="ATP-grasp fold, A domain"/>
    <property type="match status" value="1"/>
</dbReference>
<evidence type="ECO:0000259" key="1">
    <source>
        <dbReference type="Pfam" id="PF00391"/>
    </source>
</evidence>
<protein>
    <submittedName>
        <fullName evidence="3">PEP/pyruvate-binding domain-containing protein</fullName>
    </submittedName>
</protein>
<dbReference type="Gene3D" id="1.20.80.30">
    <property type="match status" value="1"/>
</dbReference>
<evidence type="ECO:0000259" key="2">
    <source>
        <dbReference type="Pfam" id="PF01326"/>
    </source>
</evidence>
<feature type="domain" description="Pyruvate phosphate dikinase AMP/ATP-binding" evidence="2">
    <location>
        <begin position="93"/>
        <end position="295"/>
    </location>
</feature>
<dbReference type="InterPro" id="IPR018274">
    <property type="entry name" value="PEP_util_AS"/>
</dbReference>
<gene>
    <name evidence="3" type="ORF">RFN28_28865</name>
</gene>
<dbReference type="InterPro" id="IPR036637">
    <property type="entry name" value="Phosphohistidine_dom_sf"/>
</dbReference>
<dbReference type="PANTHER" id="PTHR22931">
    <property type="entry name" value="PHOSPHOENOLPYRUVATE DIKINASE-RELATED"/>
    <property type="match status" value="1"/>
</dbReference>
<dbReference type="SUPFAM" id="SSF56059">
    <property type="entry name" value="Glutathione synthetase ATP-binding domain-like"/>
    <property type="match status" value="1"/>
</dbReference>
<dbReference type="Pfam" id="PF00391">
    <property type="entry name" value="PEP-utilizers"/>
    <property type="match status" value="1"/>
</dbReference>
<evidence type="ECO:0000313" key="4">
    <source>
        <dbReference type="Proteomes" id="UP001287059"/>
    </source>
</evidence>
<keyword evidence="4" id="KW-1185">Reference proteome</keyword>
<dbReference type="PROSITE" id="PS00370">
    <property type="entry name" value="PEP_ENZYMES_PHOS_SITE"/>
    <property type="match status" value="1"/>
</dbReference>
<feature type="domain" description="Pyruvate phosphate dikinase AMP/ATP-binding" evidence="2">
    <location>
        <begin position="310"/>
        <end position="359"/>
    </location>
</feature>
<dbReference type="InterPro" id="IPR010121">
    <property type="entry name" value="Pyruvate_phosphate_dikinase"/>
</dbReference>
<dbReference type="InterPro" id="IPR013815">
    <property type="entry name" value="ATP_grasp_subdomain_1"/>
</dbReference>
<dbReference type="PANTHER" id="PTHR22931:SF9">
    <property type="entry name" value="PYRUVATE, PHOSPHATE DIKINASE 1, CHLOROPLASTIC"/>
    <property type="match status" value="1"/>
</dbReference>
<proteinExistence type="predicted"/>
<accession>A0ABU4Y679</accession>
<dbReference type="RefSeq" id="WP_320290538.1">
    <property type="nucleotide sequence ID" value="NZ_JAVIIW010000049.1"/>
</dbReference>
<feature type="domain" description="PEP-utilising enzyme mobile" evidence="1">
    <location>
        <begin position="432"/>
        <end position="511"/>
    </location>
</feature>
<dbReference type="EMBL" id="JAVIIW010000049">
    <property type="protein sequence ID" value="MDX8482441.1"/>
    <property type="molecule type" value="Genomic_DNA"/>
</dbReference>
<dbReference type="InterPro" id="IPR002192">
    <property type="entry name" value="PPDK_AMP/ATP-bd"/>
</dbReference>
<dbReference type="Gene3D" id="3.50.30.10">
    <property type="entry name" value="Phosphohistidine domain"/>
    <property type="match status" value="1"/>
</dbReference>
<name>A0ABU4Y679_9HYPH</name>
<dbReference type="Proteomes" id="UP001287059">
    <property type="component" value="Unassembled WGS sequence"/>
</dbReference>
<organism evidence="3 4">
    <name type="scientific">Mesorhizobium album</name>
    <dbReference type="NCBI Taxonomy" id="3072314"/>
    <lineage>
        <taxon>Bacteria</taxon>
        <taxon>Pseudomonadati</taxon>
        <taxon>Pseudomonadota</taxon>
        <taxon>Alphaproteobacteria</taxon>
        <taxon>Hyphomicrobiales</taxon>
        <taxon>Phyllobacteriaceae</taxon>
        <taxon>Mesorhizobium</taxon>
    </lineage>
</organism>
<dbReference type="Pfam" id="PF01326">
    <property type="entry name" value="PPDK_N"/>
    <property type="match status" value="2"/>
</dbReference>
<reference evidence="3 4" key="1">
    <citation type="submission" date="2023-08" db="EMBL/GenBank/DDBJ databases">
        <title>Implementing the SeqCode for naming new Mesorhizobium species isolated from Vachellia karroo root nodules.</title>
        <authorList>
            <person name="Van Lill M."/>
        </authorList>
    </citation>
    <scope>NUCLEOTIDE SEQUENCE [LARGE SCALE GENOMIC DNA]</scope>
    <source>
        <strain evidence="3 4">VK24D</strain>
    </source>
</reference>